<feature type="region of interest" description="Disordered" evidence="1">
    <location>
        <begin position="172"/>
        <end position="197"/>
    </location>
</feature>
<organism evidence="2 3">
    <name type="scientific">Bipolaris victoriae (strain FI3)</name>
    <name type="common">Victoria blight of oats agent</name>
    <name type="synonym">Cochliobolus victoriae</name>
    <dbReference type="NCBI Taxonomy" id="930091"/>
    <lineage>
        <taxon>Eukaryota</taxon>
        <taxon>Fungi</taxon>
        <taxon>Dikarya</taxon>
        <taxon>Ascomycota</taxon>
        <taxon>Pezizomycotina</taxon>
        <taxon>Dothideomycetes</taxon>
        <taxon>Pleosporomycetidae</taxon>
        <taxon>Pleosporales</taxon>
        <taxon>Pleosporineae</taxon>
        <taxon>Pleosporaceae</taxon>
        <taxon>Bipolaris</taxon>
    </lineage>
</organism>
<gene>
    <name evidence="2" type="ORF">COCVIDRAFT_12039</name>
</gene>
<dbReference type="HOGENOM" id="CLU_1383939_0_0_1"/>
<feature type="region of interest" description="Disordered" evidence="1">
    <location>
        <begin position="54"/>
        <end position="86"/>
    </location>
</feature>
<accession>W7EXJ9</accession>
<reference evidence="2 3" key="1">
    <citation type="journal article" date="2013" name="PLoS Genet.">
        <title>Comparative genome structure, secondary metabolite, and effector coding capacity across Cochliobolus pathogens.</title>
        <authorList>
            <person name="Condon B.J."/>
            <person name="Leng Y."/>
            <person name="Wu D."/>
            <person name="Bushley K.E."/>
            <person name="Ohm R.A."/>
            <person name="Otillar R."/>
            <person name="Martin J."/>
            <person name="Schackwitz W."/>
            <person name="Grimwood J."/>
            <person name="MohdZainudin N."/>
            <person name="Xue C."/>
            <person name="Wang R."/>
            <person name="Manning V.A."/>
            <person name="Dhillon B."/>
            <person name="Tu Z.J."/>
            <person name="Steffenson B.J."/>
            <person name="Salamov A."/>
            <person name="Sun H."/>
            <person name="Lowry S."/>
            <person name="LaButti K."/>
            <person name="Han J."/>
            <person name="Copeland A."/>
            <person name="Lindquist E."/>
            <person name="Barry K."/>
            <person name="Schmutz J."/>
            <person name="Baker S.E."/>
            <person name="Ciuffetti L.M."/>
            <person name="Grigoriev I.V."/>
            <person name="Zhong S."/>
            <person name="Turgeon B.G."/>
        </authorList>
    </citation>
    <scope>NUCLEOTIDE SEQUENCE [LARGE SCALE GENOMIC DNA]</scope>
    <source>
        <strain evidence="2 3">FI3</strain>
    </source>
</reference>
<keyword evidence="3" id="KW-1185">Reference proteome</keyword>
<dbReference type="EMBL" id="KI968697">
    <property type="protein sequence ID" value="EUN31704.1"/>
    <property type="molecule type" value="Genomic_DNA"/>
</dbReference>
<dbReference type="Proteomes" id="UP000054337">
    <property type="component" value="Unassembled WGS sequence"/>
</dbReference>
<proteinExistence type="predicted"/>
<dbReference type="AlphaFoldDB" id="W7EXJ9"/>
<evidence type="ECO:0000256" key="1">
    <source>
        <dbReference type="SAM" id="MobiDB-lite"/>
    </source>
</evidence>
<protein>
    <submittedName>
        <fullName evidence="2">Uncharacterized protein</fullName>
    </submittedName>
</protein>
<sequence length="197" mass="21856">MFHSLSTDSAATLLPSSVAKAMPMPMPMPMLAGQRPFAVRIPLGLLDWPATAAEPASNRRESPVRRRARPRASCAPAWRTQTGDHTVRHRTDHLPTHRHTHRLRHTTRQTGDMHIAVAPSPGLLCLLLWLATIHGARSLRRLIGIALLSRRLAIESGSPGKLLPWACIRRTSSASRKPRPSTPVFHPRPVPENRLDP</sequence>
<evidence type="ECO:0000313" key="2">
    <source>
        <dbReference type="EMBL" id="EUN31704.1"/>
    </source>
</evidence>
<dbReference type="RefSeq" id="XP_014561242.1">
    <property type="nucleotide sequence ID" value="XM_014705756.1"/>
</dbReference>
<dbReference type="GeneID" id="26251092"/>
<name>W7EXJ9_BIPV3</name>
<evidence type="ECO:0000313" key="3">
    <source>
        <dbReference type="Proteomes" id="UP000054337"/>
    </source>
</evidence>